<dbReference type="InterPro" id="IPR000751">
    <property type="entry name" value="MPI_Phosphatase"/>
</dbReference>
<dbReference type="GO" id="GO:0110032">
    <property type="term" value="P:positive regulation of G2/MI transition of meiotic cell cycle"/>
    <property type="evidence" value="ECO:0007669"/>
    <property type="project" value="TreeGrafter"/>
</dbReference>
<dbReference type="OrthoDB" id="9999371at2759"/>
<gene>
    <name evidence="8" type="ORF">MEDL_62175</name>
</gene>
<reference evidence="8" key="1">
    <citation type="submission" date="2021-03" db="EMBL/GenBank/DDBJ databases">
        <authorList>
            <person name="Bekaert M."/>
        </authorList>
    </citation>
    <scope>NUCLEOTIDE SEQUENCE</scope>
</reference>
<dbReference type="Gene3D" id="3.40.250.10">
    <property type="entry name" value="Rhodanese-like domain"/>
    <property type="match status" value="1"/>
</dbReference>
<dbReference type="GO" id="GO:0051301">
    <property type="term" value="P:cell division"/>
    <property type="evidence" value="ECO:0007669"/>
    <property type="project" value="UniProtKB-UniRule"/>
</dbReference>
<organism evidence="8 9">
    <name type="scientific">Mytilus edulis</name>
    <name type="common">Blue mussel</name>
    <dbReference type="NCBI Taxonomy" id="6550"/>
    <lineage>
        <taxon>Eukaryota</taxon>
        <taxon>Metazoa</taxon>
        <taxon>Spiralia</taxon>
        <taxon>Lophotrochozoa</taxon>
        <taxon>Mollusca</taxon>
        <taxon>Bivalvia</taxon>
        <taxon>Autobranchia</taxon>
        <taxon>Pteriomorphia</taxon>
        <taxon>Mytilida</taxon>
        <taxon>Mytiloidea</taxon>
        <taxon>Mytilidae</taxon>
        <taxon>Mytilinae</taxon>
        <taxon>Mytilus</taxon>
    </lineage>
</organism>
<sequence length="336" mass="39022">MDNLSNEMSRTPSSERKLLNASQNLVYILHAFKVYHKLYKPIPILTKMISRRLFQNSDDADIMQSAIVTLNFDSTPEKESRRILSFITPNIKRNVLTQPDQDCSVCFDDQANTTLKKSAKRKPDNNDISLPKRRRHNVDLKTVVNILTENEQLIADGSRTYSLPTIQGKHQDLKSISPQTLADVVEGHYDDTIDSFRIIDCRYPYEFQGGHVRGAENMYLHETILTLLQNPTTEKQVLIFHCEFSSERGPKMLRFLRSKDRELNKENYPALNFPEVYLLDGGYKAFFGEIPQLCDPISYRPMLHSDHSTDLRHFRAKSKSWTAGEKRRYARKSMRF</sequence>
<keyword evidence="6" id="KW-0498">Mitosis</keyword>
<dbReference type="GO" id="GO:0005737">
    <property type="term" value="C:cytoplasm"/>
    <property type="evidence" value="ECO:0007669"/>
    <property type="project" value="TreeGrafter"/>
</dbReference>
<dbReference type="Proteomes" id="UP000683360">
    <property type="component" value="Unassembled WGS sequence"/>
</dbReference>
<keyword evidence="3 6" id="KW-0378">Hydrolase</keyword>
<keyword evidence="9" id="KW-1185">Reference proteome</keyword>
<dbReference type="PROSITE" id="PS50206">
    <property type="entry name" value="RHODANESE_3"/>
    <property type="match status" value="1"/>
</dbReference>
<evidence type="ECO:0000256" key="3">
    <source>
        <dbReference type="ARBA" id="ARBA00022801"/>
    </source>
</evidence>
<keyword evidence="5 6" id="KW-0131">Cell cycle</keyword>
<evidence type="ECO:0000256" key="2">
    <source>
        <dbReference type="ARBA" id="ARBA00022618"/>
    </source>
</evidence>
<dbReference type="EMBL" id="CAJPWZ010003051">
    <property type="protein sequence ID" value="CAG2250475.1"/>
    <property type="molecule type" value="Genomic_DNA"/>
</dbReference>
<accession>A0A8S3V722</accession>
<dbReference type="GO" id="GO:0004725">
    <property type="term" value="F:protein tyrosine phosphatase activity"/>
    <property type="evidence" value="ECO:0007669"/>
    <property type="project" value="UniProtKB-UniRule"/>
</dbReference>
<dbReference type="SUPFAM" id="SSF52821">
    <property type="entry name" value="Rhodanese/Cell cycle control phosphatase"/>
    <property type="match status" value="1"/>
</dbReference>
<keyword evidence="2 6" id="KW-0132">Cell division</keyword>
<evidence type="ECO:0000256" key="1">
    <source>
        <dbReference type="ARBA" id="ARBA00011065"/>
    </source>
</evidence>
<dbReference type="FunFam" id="3.40.250.10:FF:000036">
    <property type="entry name" value="M-phase inducer phosphatase"/>
    <property type="match status" value="1"/>
</dbReference>
<name>A0A8S3V722_MYTED</name>
<protein>
    <recommendedName>
        <fullName evidence="6">M-phase inducer phosphatase</fullName>
        <ecNumber evidence="6">3.1.3.48</ecNumber>
    </recommendedName>
</protein>
<dbReference type="InterPro" id="IPR001763">
    <property type="entry name" value="Rhodanese-like_dom"/>
</dbReference>
<dbReference type="GO" id="GO:0009794">
    <property type="term" value="P:regulation of mitotic cell cycle, embryonic"/>
    <property type="evidence" value="ECO:0007669"/>
    <property type="project" value="UniProtKB-ARBA"/>
</dbReference>
<evidence type="ECO:0000256" key="5">
    <source>
        <dbReference type="ARBA" id="ARBA00023306"/>
    </source>
</evidence>
<comment type="catalytic activity">
    <reaction evidence="6">
        <text>O-phospho-L-tyrosyl-[protein] + H2O = L-tyrosyl-[protein] + phosphate</text>
        <dbReference type="Rhea" id="RHEA:10684"/>
        <dbReference type="Rhea" id="RHEA-COMP:10136"/>
        <dbReference type="Rhea" id="RHEA-COMP:20101"/>
        <dbReference type="ChEBI" id="CHEBI:15377"/>
        <dbReference type="ChEBI" id="CHEBI:43474"/>
        <dbReference type="ChEBI" id="CHEBI:46858"/>
        <dbReference type="ChEBI" id="CHEBI:61978"/>
        <dbReference type="EC" id="3.1.3.48"/>
    </reaction>
</comment>
<evidence type="ECO:0000313" key="9">
    <source>
        <dbReference type="Proteomes" id="UP000683360"/>
    </source>
</evidence>
<dbReference type="PANTHER" id="PTHR10828:SF17">
    <property type="entry name" value="PROTEIN-TYROSINE-PHOSPHATASE"/>
    <property type="match status" value="1"/>
</dbReference>
<keyword evidence="4 6" id="KW-0904">Protein phosphatase</keyword>
<evidence type="ECO:0000256" key="6">
    <source>
        <dbReference type="RuleBase" id="RU368028"/>
    </source>
</evidence>
<comment type="caution">
    <text evidence="8">The sequence shown here is derived from an EMBL/GenBank/DDBJ whole genome shotgun (WGS) entry which is preliminary data.</text>
</comment>
<dbReference type="GO" id="GO:0010971">
    <property type="term" value="P:positive regulation of G2/M transition of mitotic cell cycle"/>
    <property type="evidence" value="ECO:0007669"/>
    <property type="project" value="TreeGrafter"/>
</dbReference>
<dbReference type="CDD" id="cd01530">
    <property type="entry name" value="Cdc25"/>
    <property type="match status" value="1"/>
</dbReference>
<dbReference type="InterPro" id="IPR036873">
    <property type="entry name" value="Rhodanese-like_dom_sf"/>
</dbReference>
<dbReference type="AlphaFoldDB" id="A0A8S3V722"/>
<dbReference type="GO" id="GO:0032502">
    <property type="term" value="P:developmental process"/>
    <property type="evidence" value="ECO:0007669"/>
    <property type="project" value="UniProtKB-ARBA"/>
</dbReference>
<evidence type="ECO:0000256" key="4">
    <source>
        <dbReference type="ARBA" id="ARBA00022912"/>
    </source>
</evidence>
<dbReference type="GO" id="GO:0000086">
    <property type="term" value="P:G2/M transition of mitotic cell cycle"/>
    <property type="evidence" value="ECO:0007669"/>
    <property type="project" value="TreeGrafter"/>
</dbReference>
<dbReference type="PANTHER" id="PTHR10828">
    <property type="entry name" value="M-PHASE INDUCER PHOSPHATASE DUAL SPECIFICITY PHOSPHATASE CDC25"/>
    <property type="match status" value="1"/>
</dbReference>
<evidence type="ECO:0000259" key="7">
    <source>
        <dbReference type="PROSITE" id="PS50206"/>
    </source>
</evidence>
<comment type="similarity">
    <text evidence="1 6">Belongs to the MPI phosphatase family.</text>
</comment>
<dbReference type="SMART" id="SM00450">
    <property type="entry name" value="RHOD"/>
    <property type="match status" value="1"/>
</dbReference>
<proteinExistence type="inferred from homology"/>
<comment type="function">
    <text evidence="6">Tyrosine protein phosphatase which functions as a dosage-dependent inducer of mitotic progression.</text>
</comment>
<dbReference type="GO" id="GO:0005634">
    <property type="term" value="C:nucleus"/>
    <property type="evidence" value="ECO:0007669"/>
    <property type="project" value="TreeGrafter"/>
</dbReference>
<feature type="domain" description="Rhodanese" evidence="7">
    <location>
        <begin position="192"/>
        <end position="295"/>
    </location>
</feature>
<evidence type="ECO:0000313" key="8">
    <source>
        <dbReference type="EMBL" id="CAG2250475.1"/>
    </source>
</evidence>
<dbReference type="Pfam" id="PF00581">
    <property type="entry name" value="Rhodanese"/>
    <property type="match status" value="1"/>
</dbReference>
<dbReference type="EC" id="3.1.3.48" evidence="6"/>
<dbReference type="PRINTS" id="PR00716">
    <property type="entry name" value="MPIPHPHTASE"/>
</dbReference>